<feature type="chain" id="PRO_5011681645" evidence="5">
    <location>
        <begin position="41"/>
        <end position="3386"/>
    </location>
</feature>
<comment type="subcellular location">
    <subcellularLocation>
        <location evidence="1">Secreted</location>
    </subcellularLocation>
</comment>
<dbReference type="InterPro" id="IPR011050">
    <property type="entry name" value="Pectin_lyase_fold/virulence"/>
</dbReference>
<dbReference type="PANTHER" id="PTHR12338:SF8">
    <property type="entry name" value="HEME_HEMOPEXIN-BINDING PROTEIN"/>
    <property type="match status" value="1"/>
</dbReference>
<keyword evidence="8" id="KW-1185">Reference proteome</keyword>
<dbReference type="SMART" id="SM00912">
    <property type="entry name" value="Haemagg_act"/>
    <property type="match status" value="1"/>
</dbReference>
<dbReference type="OrthoDB" id="1776524at2"/>
<reference evidence="7 8" key="1">
    <citation type="submission" date="2016-10" db="EMBL/GenBank/DDBJ databases">
        <authorList>
            <person name="de Groot N.N."/>
        </authorList>
    </citation>
    <scope>NUCLEOTIDE SEQUENCE [LARGE SCALE GENOMIC DNA]</scope>
    <source>
        <strain evidence="7 8">CGMCC 1.11030</strain>
    </source>
</reference>
<evidence type="ECO:0000313" key="7">
    <source>
        <dbReference type="EMBL" id="SFI68068.1"/>
    </source>
</evidence>
<dbReference type="GO" id="GO:0005576">
    <property type="term" value="C:extracellular region"/>
    <property type="evidence" value="ECO:0007669"/>
    <property type="project" value="UniProtKB-SubCell"/>
</dbReference>
<dbReference type="InterPro" id="IPR043709">
    <property type="entry name" value="DUF5649"/>
</dbReference>
<feature type="region of interest" description="Disordered" evidence="4">
    <location>
        <begin position="3346"/>
        <end position="3386"/>
    </location>
</feature>
<dbReference type="Proteomes" id="UP000199377">
    <property type="component" value="Unassembled WGS sequence"/>
</dbReference>
<dbReference type="STRING" id="1114924.SAMN05216258_108318"/>
<protein>
    <submittedName>
        <fullName evidence="7">Filamentous hemagglutinin family N-terminal domain-containing protein</fullName>
    </submittedName>
</protein>
<dbReference type="Gene3D" id="2.160.20.10">
    <property type="entry name" value="Single-stranded right-handed beta-helix, Pectin lyase-like"/>
    <property type="match status" value="1"/>
</dbReference>
<evidence type="ECO:0000259" key="6">
    <source>
        <dbReference type="SMART" id="SM00912"/>
    </source>
</evidence>
<dbReference type="PANTHER" id="PTHR12338">
    <property type="entry name" value="AUTOTRANSPORTER"/>
    <property type="match status" value="1"/>
</dbReference>
<dbReference type="Pfam" id="PF18886">
    <property type="entry name" value="DUF5649"/>
    <property type="match status" value="9"/>
</dbReference>
<feature type="compositionally biased region" description="Gly residues" evidence="4">
    <location>
        <begin position="3377"/>
        <end position="3386"/>
    </location>
</feature>
<keyword evidence="3 5" id="KW-0732">Signal</keyword>
<feature type="signal peptide" evidence="5">
    <location>
        <begin position="1"/>
        <end position="40"/>
    </location>
</feature>
<dbReference type="NCBIfam" id="TIGR01901">
    <property type="entry name" value="adhes_NPXG"/>
    <property type="match status" value="1"/>
</dbReference>
<dbReference type="EMBL" id="FOQH01000008">
    <property type="protein sequence ID" value="SFI68068.1"/>
    <property type="molecule type" value="Genomic_DNA"/>
</dbReference>
<dbReference type="RefSeq" id="WP_092862128.1">
    <property type="nucleotide sequence ID" value="NZ_FOQH01000008.1"/>
</dbReference>
<accession>A0A1I3K6Y7</accession>
<dbReference type="InterPro" id="IPR012334">
    <property type="entry name" value="Pectin_lyas_fold"/>
</dbReference>
<proteinExistence type="predicted"/>
<dbReference type="InterPro" id="IPR050909">
    <property type="entry name" value="Bact_Autotransporter_VF"/>
</dbReference>
<name>A0A1I3K6Y7_9RHOB</name>
<organism evidence="7 8">
    <name type="scientific">Albimonas pacifica</name>
    <dbReference type="NCBI Taxonomy" id="1114924"/>
    <lineage>
        <taxon>Bacteria</taxon>
        <taxon>Pseudomonadati</taxon>
        <taxon>Pseudomonadota</taxon>
        <taxon>Alphaproteobacteria</taxon>
        <taxon>Rhodobacterales</taxon>
        <taxon>Paracoccaceae</taxon>
        <taxon>Albimonas</taxon>
    </lineage>
</organism>
<evidence type="ECO:0000313" key="8">
    <source>
        <dbReference type="Proteomes" id="UP000199377"/>
    </source>
</evidence>
<evidence type="ECO:0000256" key="2">
    <source>
        <dbReference type="ARBA" id="ARBA00022525"/>
    </source>
</evidence>
<sequence>MALAFRVPFARVSSPRARSALMAGAAAAAMAAGLAAPATAGPSGGTVKGGEATITTRGDLTVVRQGSRRVIIDWTSFDIGADEAVKFLQPGRQAVALNRVLDGLPTHIRGKLTANGNVWLVNPSGVMFHAGSVVDVGGLVATTADIDDRDFMNGGGRFDTPGKPGARIVNEGTITFAEAGMVGLVAPEVANRGVIAGQMGKIVVAGQESFSVDVSGDGLFEIDLADAARTRGARAENSGVLIAEGGTVIITAAAARDAVEAAVSVGGVIEAQSARVDGGTIVLDGGAGDVVVTGRLDASGGAGTRGGKVDVTGGTVRIAKGASIDVSGGLGGGAARIGGAARGAGPAQGGLRAAEVTVLEAGASIDADATVEGDGGEVVLWSTAATWMGGRITARGAGAGDGGFAEVSSLGGLGFSGRVDLSSPGGTPGLLLLDPRDVRIVATDDDAFVFSGEILVDQLPGEDLVVLASAISNAASDVVIEASRDISVEAAISSRRPGVSLSLLAGRDLLLGASIVMRGDLTLAADADFTAQPSDGVGAIRALGTLRLESSFAALGLSAAEGIDGSAMAATDVLSLVTSEALTLPDAALAGELETRSLGPAVAGAIAAHGLRMEALSLTLGGPVAVAGESALTTSGGTIAALNAGNAFGGAVALDTTGGGIAAPGDAALRSGGDLTLGAGTVDALALEVGGALSQTGALSVAGDATLAAGSIDLSFSDNAFEGVVAVESKGLASLADADAIRLGQVRAGELVVAVQDGVSQAAGTRVSVAGATTATTQGGAVTLGASGNVFGGDVAVDTTLLGASAADVTVVASGALSLGGIVADGLTLRAGDTISQTGAILAGGASVLQAFAIDLTFAGNRFDGPVTALAAGSVALADADALRLGAVQAGALSLSAGGTIDQQAGAMLNVAGESVIRSAGGDVVLGEATNSFGGAVRVEAAGDALLAAAGDLRLSGAAVDRLTLDVTGRATQSGALTLLSGLDVEASLVTFSNAANDLGDLVDVRTPGAASLADAGAMRLGAVEAGSLTLAAGGAIDQAAGAALEVAGASSVRTSGGAVTLDAAGNVFGGGLGVATDLGGAPAAHVSVATGGALLLAGVSADLLTVEAGGALTQSGALQLGAGADLTAASFTLLNASNAFGSVLRLDGGAASLRASGGVTFGASSLASLALTAGGDVGQVGALQIAGTARFETPGDVILEAANAFDGAVSISGAAVSVTDADSLALVSVEAGETLTARALGGDLSMEQVRVGGGAGALWGGADGGSIWLVSALAGDTVLAGAEGPAAQDIHVDTAALGSLQAVAAGGGGFDGVRLSNLVLAGDLGVALAPNVSLDGVTLGTDAVFDPGAVSGTLSLHRVRTAGDLVASVEGDVRLGLVETRAGREGAGTLDIASGGTIAKLADAAIDFGAAAGGSGALSILAPDGKEVVVEAAALAPYADLVATAGDLRLDAAGDVLLPRAEQGIGTLAEGPGPLRVRVGGAAELVAGGDVALAHAGDLTLAGLSAGGDAAIRTVEGGSLDQTGAASVGGMLALDVAGDAALDRGDNAFSVVSGRVGGALAAGDADGFALADLRAGSVSTVGQGGAVALRDVATTGAISVEAASVSAQRLEAGGDLALAATAGAATGEDLQAGGALSLAASGEARLARFVSGSLDVVAGGAATVGDGGAGAARVSAGGDATLANLRLGEASVEAGGAVSALAIRAESLDVVAGGDAVLGAASVTGALSVSALGMATTALEAPAKLAAVTVAGVRDAAVGVDTDARLGDAAVGRQRIALAAGADAGLAEVAADAVLAVGGAARFEGGEGVAILGEAGGRGNRLEGPVTVRTEGDARIETAGALVFGGAEVSGDLSALSNADGAGEGGAGIGQQGAVRVGGLARFTVGEGGGDVTLDRADNAFATVALTAGDARLRDADGFAVQGATLSGRLTVGGGETAQAGAVSLASATAAGGAEVRAVGDVTGAGLSLGAGSVFASQAGGVALSDAAVSGLASVDAAGDAALSRVSATTLDVAAGGDAALSEISVDGALGLVSGGSATLDAATATTIDLAVGGDATLAAAAARGLAAEVGGDALLTGVAVETTLALAAGGSLSLSDVQASVLDLSAGLDASLADVAASTGLSLAAGRNAALVSISAGAMALDVGGALALSGATAGSLVAVAGRDATLDAVTVDAALSLAAGGDAALDTVAAGAIDVHAGGSILMEDLRADSLGAYAGLGLTWTGVEVEGAAVGEARGGPATLLDVGAQSATLSVRGDATVDLSAFGALTLTALGDAVLRDVTAETMTVAAGVDFGGGGVVSTLSTPGEGPAMGEGTAILARVAATEAEVSATADVRVRDSRFGELDAEAGRDGELVRVEADELSMTAARDLAWTDVAAELATGRAREGSAALSRATVGQATVSAGLDIGVADSGIGGLAAAAGRDLTLARLSAGDASASAGRDLSADDVKAQRAAFEAGRDLDARRLAARTMDLEAAGALAAISLSGETMTLAAGGAMQASRIEAGALAASAGGAMTLADLKAGEATLAAGGRLELARAQGGPLTAAAGATTLSDLSLARLEVVATGDLSAERVATAGRTRLQGQGVALSDLSAGGALEATAAGALQATRTRSEGATTLAAGGVARLDRVSAGRGMSLSADGAGGGDGPALTLRGVDAARLSAEAGGAIDLDGVATGGDATLTARAGDIRLGALEVGGVLSARAEAGAIRTQRGVAGADLWTVAGPEGAQGPSAPRGLPGEGDGELIERIVEAEVPAGPTTVAGRGFDDLVRVEGGAVFDAAGSVLLAAEDGGEGRDNDFRGGVGVSRARHVAISDANDLRIGAAGIDGLYNRVSGERLQSVHLRAGGDVTDAAGARIRTAGDVWTVAGGDVRLDSGLHAIGGAFAARAHTVEIATAGDLRLGPIQASGRLMALAGASGEGYASITQVGAARVTRLGMVDGLAADGTIDLAGPIRVDGDADFATGADPAKTAADRGADLILDDPTNVFGGDVSIRRIFGAVTLIEESAPGALHVDEHDAGWLRFAGFEAGGDVLIRTSDNVAFLGRLTGLTDDMDPAGPLAAPAAAGPADWRAQGGELAQEDLRLFLPDGTVFAIDATAGGADPSGGTVRFDRPVDGANALSSARDEDAAAGRAGAGALAIDAGSGGDVRFRDYVGASNPLGAVVIADARDVSLGHTFAGRDARPSDDPDRFLLQGEGQSADIFTSGPIVIDARGSVEIYMPAGLLEQYEDDDDYFGVNTPVLIYGDRTEPAKLSLFGYIGDSGQQAAGLYPIGPKGVNFLLNGCVIGDVQDCTGVSPPRVLNIVAIDQPEILNVEEEDLLELFVSYGNEELWGVPDGYFEDSDLARARAETNRQASGDEDDDGDGNDAQARTADGGGATGVER</sequence>
<gene>
    <name evidence="7" type="ORF">SAMN05216258_108318</name>
</gene>
<evidence type="ECO:0000256" key="5">
    <source>
        <dbReference type="SAM" id="SignalP"/>
    </source>
</evidence>
<evidence type="ECO:0000256" key="1">
    <source>
        <dbReference type="ARBA" id="ARBA00004613"/>
    </source>
</evidence>
<feature type="domain" description="Filamentous haemagglutinin FhaB/tRNA nuclease CdiA-like TPS" evidence="6">
    <location>
        <begin position="38"/>
        <end position="150"/>
    </location>
</feature>
<evidence type="ECO:0000256" key="3">
    <source>
        <dbReference type="ARBA" id="ARBA00022729"/>
    </source>
</evidence>
<keyword evidence="2" id="KW-0964">Secreted</keyword>
<dbReference type="SUPFAM" id="SSF51126">
    <property type="entry name" value="Pectin lyase-like"/>
    <property type="match status" value="1"/>
</dbReference>
<dbReference type="Pfam" id="PF05860">
    <property type="entry name" value="TPS"/>
    <property type="match status" value="1"/>
</dbReference>
<dbReference type="InterPro" id="IPR008638">
    <property type="entry name" value="FhaB/CdiA-like_TPS"/>
</dbReference>
<evidence type="ECO:0000256" key="4">
    <source>
        <dbReference type="SAM" id="MobiDB-lite"/>
    </source>
</evidence>